<feature type="coiled-coil region" evidence="1">
    <location>
        <begin position="1"/>
        <end position="28"/>
    </location>
</feature>
<evidence type="ECO:0000256" key="1">
    <source>
        <dbReference type="SAM" id="Coils"/>
    </source>
</evidence>
<protein>
    <recommendedName>
        <fullName evidence="4">DUF1642 domain-containing protein</fullName>
    </recommendedName>
</protein>
<dbReference type="Pfam" id="PF21825">
    <property type="entry name" value="crAss001_48"/>
    <property type="match status" value="1"/>
</dbReference>
<organism evidence="2 3">
    <name type="scientific">Limosilactobacillus reuteri</name>
    <name type="common">Lactobacillus reuteri</name>
    <dbReference type="NCBI Taxonomy" id="1598"/>
    <lineage>
        <taxon>Bacteria</taxon>
        <taxon>Bacillati</taxon>
        <taxon>Bacillota</taxon>
        <taxon>Bacilli</taxon>
        <taxon>Lactobacillales</taxon>
        <taxon>Lactobacillaceae</taxon>
        <taxon>Limosilactobacillus</taxon>
    </lineage>
</organism>
<keyword evidence="1" id="KW-0175">Coiled coil</keyword>
<dbReference type="RefSeq" id="WP_079376256.1">
    <property type="nucleotide sequence ID" value="NZ_MWVS01000120.1"/>
</dbReference>
<dbReference type="Proteomes" id="UP000189795">
    <property type="component" value="Unassembled WGS sequence"/>
</dbReference>
<sequence length="138" mass="16276">MTNKEINAEKLNVELFELENKMKKLQEFVDSDDFLSISTINQMLLANQMIGMAMYRDSLHKRIKLAENNIKYTVQVLPQSNGYLNLNRREQVWYLLPNNNVGDYQTHFTQSEIDEMKDNPFFAAINWDNVKIEPVEDK</sequence>
<reference evidence="2 3" key="1">
    <citation type="submission" date="2017-03" db="EMBL/GenBank/DDBJ databases">
        <title>Antibiotic resistance of probiotic microorganisms.</title>
        <authorList>
            <person name="Sanudo A.I."/>
            <person name="Olivares M."/>
            <person name="Banuelos O."/>
        </authorList>
    </citation>
    <scope>NUCLEOTIDE SEQUENCE [LARGE SCALE GENOMIC DNA]</scope>
    <source>
        <strain evidence="2 3">CECT8605</strain>
    </source>
</reference>
<proteinExistence type="predicted"/>
<comment type="caution">
    <text evidence="2">The sequence shown here is derived from an EMBL/GenBank/DDBJ whole genome shotgun (WGS) entry which is preliminary data.</text>
</comment>
<dbReference type="AlphaFoldDB" id="A0A1V4FIZ3"/>
<gene>
    <name evidence="2" type="ORF">B5D07_10040</name>
</gene>
<name>A0A1V4FIZ3_LIMRT</name>
<dbReference type="InterPro" id="IPR054052">
    <property type="entry name" value="Y16Q-like"/>
</dbReference>
<accession>A0A1V4FIZ3</accession>
<evidence type="ECO:0000313" key="2">
    <source>
        <dbReference type="EMBL" id="OPG87591.1"/>
    </source>
</evidence>
<evidence type="ECO:0008006" key="4">
    <source>
        <dbReference type="Google" id="ProtNLM"/>
    </source>
</evidence>
<evidence type="ECO:0000313" key="3">
    <source>
        <dbReference type="Proteomes" id="UP000189795"/>
    </source>
</evidence>
<dbReference type="EMBL" id="MWVS01000120">
    <property type="protein sequence ID" value="OPG87591.1"/>
    <property type="molecule type" value="Genomic_DNA"/>
</dbReference>